<keyword evidence="3" id="KW-1185">Reference proteome</keyword>
<dbReference type="Proteomes" id="UP000824782">
    <property type="component" value="Unassembled WGS sequence"/>
</dbReference>
<name>A0AAV7DA94_ENGPU</name>
<accession>A0AAV7DA94</accession>
<feature type="region of interest" description="Disordered" evidence="1">
    <location>
        <begin position="178"/>
        <end position="280"/>
    </location>
</feature>
<comment type="caution">
    <text evidence="2">The sequence shown here is derived from an EMBL/GenBank/DDBJ whole genome shotgun (WGS) entry which is preliminary data.</text>
</comment>
<sequence length="280" mass="32732">MKKKAEPLTVGPVRDEEFFPWNGITLNRCLAVAAIAALLSMGFQVLQDSGDDDLSDVETDAWIPHDQSEDMSEPWFFEDWFGSSKSELPVDKQPESPDFEESDLSMDEETEPPAVEEQDLTSEEVDEIIKTDEGLTTEEEQKYGKSEVLKDSQKLTGQWGLKPKSKYMEAKVGKIRIATEDGPQRRDVFPFHKKPKETIKSIPDAKEKPYKEKSYQKKYDEKKHDQPKKHEFGKPYRKEKEEQNKYFKQDKARKEKESKGYKQYHQEKDYKRKFDSHNYG</sequence>
<organism evidence="2 3">
    <name type="scientific">Engystomops pustulosus</name>
    <name type="common">Tungara frog</name>
    <name type="synonym">Physalaemus pustulosus</name>
    <dbReference type="NCBI Taxonomy" id="76066"/>
    <lineage>
        <taxon>Eukaryota</taxon>
        <taxon>Metazoa</taxon>
        <taxon>Chordata</taxon>
        <taxon>Craniata</taxon>
        <taxon>Vertebrata</taxon>
        <taxon>Euteleostomi</taxon>
        <taxon>Amphibia</taxon>
        <taxon>Batrachia</taxon>
        <taxon>Anura</taxon>
        <taxon>Neobatrachia</taxon>
        <taxon>Hyloidea</taxon>
        <taxon>Leptodactylidae</taxon>
        <taxon>Leiuperinae</taxon>
        <taxon>Engystomops</taxon>
    </lineage>
</organism>
<evidence type="ECO:0000256" key="1">
    <source>
        <dbReference type="SAM" id="MobiDB-lite"/>
    </source>
</evidence>
<dbReference type="EMBL" id="WNYA01000001">
    <property type="protein sequence ID" value="KAG8594370.1"/>
    <property type="molecule type" value="Genomic_DNA"/>
</dbReference>
<dbReference type="AlphaFoldDB" id="A0AAV7DA94"/>
<dbReference type="InterPro" id="IPR026178">
    <property type="entry name" value="JSRP1"/>
</dbReference>
<feature type="region of interest" description="Disordered" evidence="1">
    <location>
        <begin position="86"/>
        <end position="157"/>
    </location>
</feature>
<dbReference type="Pfam" id="PF15312">
    <property type="entry name" value="JSRP"/>
    <property type="match status" value="1"/>
</dbReference>
<feature type="compositionally biased region" description="Acidic residues" evidence="1">
    <location>
        <begin position="97"/>
        <end position="126"/>
    </location>
</feature>
<evidence type="ECO:0000313" key="3">
    <source>
        <dbReference type="Proteomes" id="UP000824782"/>
    </source>
</evidence>
<proteinExistence type="predicted"/>
<reference evidence="2" key="1">
    <citation type="thesis" date="2020" institute="ProQuest LLC" country="789 East Eisenhower Parkway, Ann Arbor, MI, USA">
        <title>Comparative Genomics and Chromosome Evolution.</title>
        <authorList>
            <person name="Mudd A.B."/>
        </authorList>
    </citation>
    <scope>NUCLEOTIDE SEQUENCE</scope>
    <source>
        <strain evidence="2">237g6f4</strain>
        <tissue evidence="2">Blood</tissue>
    </source>
</reference>
<gene>
    <name evidence="2" type="ORF">GDO81_001171</name>
</gene>
<feature type="compositionally biased region" description="Basic and acidic residues" evidence="1">
    <location>
        <begin position="127"/>
        <end position="153"/>
    </location>
</feature>
<evidence type="ECO:0000313" key="2">
    <source>
        <dbReference type="EMBL" id="KAG8594370.1"/>
    </source>
</evidence>
<protein>
    <submittedName>
        <fullName evidence="2">Uncharacterized protein</fullName>
    </submittedName>
</protein>